<dbReference type="InterPro" id="IPR036844">
    <property type="entry name" value="Hint_dom_sf"/>
</dbReference>
<sequence length="410" mass="45424">MLARGQGENVRGELGGIAEGCRIWLPGGGAKPVEDVVGRRLSVLSYDKEWDTRPVRYGPNQGPRDHSVGQLRPTRPAGWIERGIESVFRIQFVSGRMVEVIREHSWVTQRRTGRQAWEWKKTEGLAIGDRVPIPLTADHQGSVGGREDGYFVGAMLGDGGMTSCTPEFHCDPADGAAEFMRTFAARHGCGVREIPMGSIVRMRFPYRSGHRNPLTQVLRDYAVWGQRCEGKELPDLPLSREFLIGCLSGLIDTDGCVRERANRKGTLHGTVEYCTVSPRLAEQVSDALLRFGVASCMRVRSPARGGSERRIGGYAVIHRRPLFCVEVSRALAVNRLASLLDLRIGYKAEKLRWLADNLRHVRPARSDMHGYDESVALDRVKSVAPVGEKRVYGISVSPSRLIVVNGIVTC</sequence>
<dbReference type="InterPro" id="IPR027434">
    <property type="entry name" value="Homing_endonucl"/>
</dbReference>
<proteinExistence type="predicted"/>
<organism evidence="2 3">
    <name type="scientific">Streptomyces lasiicapitis</name>
    <dbReference type="NCBI Taxonomy" id="1923961"/>
    <lineage>
        <taxon>Bacteria</taxon>
        <taxon>Bacillati</taxon>
        <taxon>Actinomycetota</taxon>
        <taxon>Actinomycetes</taxon>
        <taxon>Kitasatosporales</taxon>
        <taxon>Streptomycetaceae</taxon>
        <taxon>Streptomyces</taxon>
    </lineage>
</organism>
<dbReference type="EMBL" id="BMNG01000011">
    <property type="protein sequence ID" value="GGO50000.1"/>
    <property type="molecule type" value="Genomic_DNA"/>
</dbReference>
<evidence type="ECO:0000313" key="3">
    <source>
        <dbReference type="Proteomes" id="UP000656881"/>
    </source>
</evidence>
<protein>
    <recommendedName>
        <fullName evidence="1">DOD-type homing endonuclease domain-containing protein</fullName>
    </recommendedName>
</protein>
<evidence type="ECO:0000313" key="2">
    <source>
        <dbReference type="EMBL" id="GGO50000.1"/>
    </source>
</evidence>
<dbReference type="Gene3D" id="3.10.28.10">
    <property type="entry name" value="Homing endonucleases"/>
    <property type="match status" value="1"/>
</dbReference>
<evidence type="ECO:0000259" key="1">
    <source>
        <dbReference type="PROSITE" id="PS50819"/>
    </source>
</evidence>
<keyword evidence="3" id="KW-1185">Reference proteome</keyword>
<name>A0ABQ2MCH9_9ACTN</name>
<dbReference type="InterPro" id="IPR004860">
    <property type="entry name" value="LAGLIDADG_dom"/>
</dbReference>
<dbReference type="InterPro" id="IPR004042">
    <property type="entry name" value="Intein_endonuc_central"/>
</dbReference>
<dbReference type="SUPFAM" id="SSF51294">
    <property type="entry name" value="Hedgehog/intein (Hint) domain"/>
    <property type="match status" value="1"/>
</dbReference>
<dbReference type="Proteomes" id="UP000656881">
    <property type="component" value="Unassembled WGS sequence"/>
</dbReference>
<accession>A0ABQ2MCH9</accession>
<gene>
    <name evidence="2" type="ORF">GCM10012286_49270</name>
</gene>
<dbReference type="Pfam" id="PF14528">
    <property type="entry name" value="LAGLIDADG_3"/>
    <property type="match status" value="1"/>
</dbReference>
<dbReference type="PROSITE" id="PS50819">
    <property type="entry name" value="INTEIN_ENDONUCLEASE"/>
    <property type="match status" value="1"/>
</dbReference>
<reference evidence="3" key="1">
    <citation type="journal article" date="2019" name="Int. J. Syst. Evol. Microbiol.">
        <title>The Global Catalogue of Microorganisms (GCM) 10K type strain sequencing project: providing services to taxonomists for standard genome sequencing and annotation.</title>
        <authorList>
            <consortium name="The Broad Institute Genomics Platform"/>
            <consortium name="The Broad Institute Genome Sequencing Center for Infectious Disease"/>
            <person name="Wu L."/>
            <person name="Ma J."/>
        </authorList>
    </citation>
    <scope>NUCLEOTIDE SEQUENCE [LARGE SCALE GENOMIC DNA]</scope>
    <source>
        <strain evidence="3">CGMCC 4.7349</strain>
    </source>
</reference>
<dbReference type="PRINTS" id="PR00379">
    <property type="entry name" value="INTEIN"/>
</dbReference>
<dbReference type="Gene3D" id="2.170.16.10">
    <property type="entry name" value="Hedgehog/Intein (Hint) domain"/>
    <property type="match status" value="1"/>
</dbReference>
<dbReference type="SUPFAM" id="SSF55608">
    <property type="entry name" value="Homing endonucleases"/>
    <property type="match status" value="1"/>
</dbReference>
<comment type="caution">
    <text evidence="2">The sequence shown here is derived from an EMBL/GenBank/DDBJ whole genome shotgun (WGS) entry which is preliminary data.</text>
</comment>
<feature type="domain" description="DOD-type homing endonuclease" evidence="1">
    <location>
        <begin position="151"/>
        <end position="293"/>
    </location>
</feature>
<dbReference type="InterPro" id="IPR006142">
    <property type="entry name" value="INTEIN"/>
</dbReference>